<proteinExistence type="predicted"/>
<protein>
    <submittedName>
        <fullName evidence="1">Uncharacterized protein</fullName>
    </submittedName>
</protein>
<name>A0A080N3H1_9BIFI</name>
<dbReference type="Proteomes" id="UP000028730">
    <property type="component" value="Unassembled WGS sequence"/>
</dbReference>
<reference evidence="1 2" key="1">
    <citation type="journal article" date="2014" name="Appl. Environ. Microbiol.">
        <title>Genomic encyclopedia of type strains of the genus Bifidobacterium.</title>
        <authorList>
            <person name="Milani C."/>
            <person name="Lugli G.A."/>
            <person name="Duranti S."/>
            <person name="Turroni F."/>
            <person name="Bottacini F."/>
            <person name="Mangifesta M."/>
            <person name="Sanchez B."/>
            <person name="Viappiani A."/>
            <person name="Mancabelli L."/>
            <person name="Taminiau B."/>
            <person name="Delcenserie V."/>
            <person name="Barrangou R."/>
            <person name="Margolles A."/>
            <person name="van Sinderen D."/>
            <person name="Ventura M."/>
        </authorList>
    </citation>
    <scope>NUCLEOTIDE SEQUENCE [LARGE SCALE GENOMIC DNA]</scope>
    <source>
        <strain evidence="1 2">DSM 19703</strain>
    </source>
</reference>
<dbReference type="EMBL" id="ATLK01000001">
    <property type="protein sequence ID" value="KFF31536.1"/>
    <property type="molecule type" value="Genomic_DNA"/>
</dbReference>
<organism evidence="1 2">
    <name type="scientific">Bifidobacterium bombi DSM 19703</name>
    <dbReference type="NCBI Taxonomy" id="1341695"/>
    <lineage>
        <taxon>Bacteria</taxon>
        <taxon>Bacillati</taxon>
        <taxon>Actinomycetota</taxon>
        <taxon>Actinomycetes</taxon>
        <taxon>Bifidobacteriales</taxon>
        <taxon>Bifidobacteriaceae</taxon>
        <taxon>Bifidobacterium</taxon>
    </lineage>
</organism>
<dbReference type="STRING" id="1341695.BBOMB_0911"/>
<evidence type="ECO:0000313" key="1">
    <source>
        <dbReference type="EMBL" id="KFF31536.1"/>
    </source>
</evidence>
<keyword evidence="2" id="KW-1185">Reference proteome</keyword>
<dbReference type="AlphaFoldDB" id="A0A080N3H1"/>
<gene>
    <name evidence="1" type="ORF">BBOMB_0911</name>
</gene>
<accession>A0A080N3H1</accession>
<sequence>MASAWPRRWGYLWTTYANNRTRSSFGARKILPPFARLNSLRLSVMPARHLYEVGYALIQGLPKYQLYQGHSYGKTVLATLTALLMTLGNPHIRHRLKDGLNNLRPRQPHM</sequence>
<comment type="caution">
    <text evidence="1">The sequence shown here is derived from an EMBL/GenBank/DDBJ whole genome shotgun (WGS) entry which is preliminary data.</text>
</comment>
<evidence type="ECO:0000313" key="2">
    <source>
        <dbReference type="Proteomes" id="UP000028730"/>
    </source>
</evidence>